<dbReference type="InterPro" id="IPR036380">
    <property type="entry name" value="Isochorismatase-like_sf"/>
</dbReference>
<dbReference type="GO" id="GO:0016787">
    <property type="term" value="F:hydrolase activity"/>
    <property type="evidence" value="ECO:0007669"/>
    <property type="project" value="UniProtKB-KW"/>
</dbReference>
<accession>A0ABV8CR57</accession>
<comment type="caution">
    <text evidence="3">The sequence shown here is derived from an EMBL/GenBank/DDBJ whole genome shotgun (WGS) entry which is preliminary data.</text>
</comment>
<name>A0ABV8CR57_9GAMM</name>
<dbReference type="InterPro" id="IPR000868">
    <property type="entry name" value="Isochorismatase-like_dom"/>
</dbReference>
<dbReference type="Pfam" id="PF00857">
    <property type="entry name" value="Isochorismatase"/>
    <property type="match status" value="1"/>
</dbReference>
<dbReference type="PANTHER" id="PTHR43540">
    <property type="entry name" value="PEROXYUREIDOACRYLATE/UREIDOACRYLATE AMIDOHYDROLASE-RELATED"/>
    <property type="match status" value="1"/>
</dbReference>
<evidence type="ECO:0000313" key="3">
    <source>
        <dbReference type="EMBL" id="MFC3914695.1"/>
    </source>
</evidence>
<evidence type="ECO:0000259" key="2">
    <source>
        <dbReference type="Pfam" id="PF00857"/>
    </source>
</evidence>
<sequence length="189" mass="21206">MPSASRLALLVIDMQQGLFASEQSRYRSANVVANINLLIHHCHLQSRPVIFIQHDGGRDDPLEPHTPGWNLLPQLRRAAHDHVLRKTACDAFYRTGLAPLLHSLRVGTLMITGCATDFCVDTTLRAAASLDYQLLAISDAHTTANRPHLAAEQIIRHHNFMWQNLLIPTPIELIETKQMLERLQNDCAA</sequence>
<gene>
    <name evidence="3" type="ORF">ACFOSS_14695</name>
</gene>
<proteinExistence type="predicted"/>
<dbReference type="EMBL" id="JBHSAF010000014">
    <property type="protein sequence ID" value="MFC3914695.1"/>
    <property type="molecule type" value="Genomic_DNA"/>
</dbReference>
<evidence type="ECO:0000313" key="4">
    <source>
        <dbReference type="Proteomes" id="UP001595692"/>
    </source>
</evidence>
<keyword evidence="4" id="KW-1185">Reference proteome</keyword>
<dbReference type="RefSeq" id="WP_377153876.1">
    <property type="nucleotide sequence ID" value="NZ_JBHSAF010000014.1"/>
</dbReference>
<dbReference type="CDD" id="cd01014">
    <property type="entry name" value="nicotinamidase_related"/>
    <property type="match status" value="1"/>
</dbReference>
<dbReference type="Gene3D" id="3.40.50.850">
    <property type="entry name" value="Isochorismatase-like"/>
    <property type="match status" value="1"/>
</dbReference>
<organism evidence="3 4">
    <name type="scientific">Pseudaeromonas sharmana</name>
    <dbReference type="NCBI Taxonomy" id="328412"/>
    <lineage>
        <taxon>Bacteria</taxon>
        <taxon>Pseudomonadati</taxon>
        <taxon>Pseudomonadota</taxon>
        <taxon>Gammaproteobacteria</taxon>
        <taxon>Aeromonadales</taxon>
        <taxon>Aeromonadaceae</taxon>
        <taxon>Pseudaeromonas</taxon>
    </lineage>
</organism>
<dbReference type="SUPFAM" id="SSF52499">
    <property type="entry name" value="Isochorismatase-like hydrolases"/>
    <property type="match status" value="1"/>
</dbReference>
<reference evidence="4" key="1">
    <citation type="journal article" date="2019" name="Int. J. Syst. Evol. Microbiol.">
        <title>The Global Catalogue of Microorganisms (GCM) 10K type strain sequencing project: providing services to taxonomists for standard genome sequencing and annotation.</title>
        <authorList>
            <consortium name="The Broad Institute Genomics Platform"/>
            <consortium name="The Broad Institute Genome Sequencing Center for Infectious Disease"/>
            <person name="Wu L."/>
            <person name="Ma J."/>
        </authorList>
    </citation>
    <scope>NUCLEOTIDE SEQUENCE [LARGE SCALE GENOMIC DNA]</scope>
    <source>
        <strain evidence="4">CCUG 54939</strain>
    </source>
</reference>
<dbReference type="Proteomes" id="UP001595692">
    <property type="component" value="Unassembled WGS sequence"/>
</dbReference>
<protein>
    <submittedName>
        <fullName evidence="3">Cysteine hydrolase family protein</fullName>
        <ecNumber evidence="3">3.-.-.-</ecNumber>
    </submittedName>
</protein>
<dbReference type="EC" id="3.-.-.-" evidence="3"/>
<keyword evidence="1 3" id="KW-0378">Hydrolase</keyword>
<feature type="domain" description="Isochorismatase-like" evidence="2">
    <location>
        <begin position="8"/>
        <end position="147"/>
    </location>
</feature>
<dbReference type="PANTHER" id="PTHR43540:SF14">
    <property type="entry name" value="ISOCHORISMATASE"/>
    <property type="match status" value="1"/>
</dbReference>
<evidence type="ECO:0000256" key="1">
    <source>
        <dbReference type="ARBA" id="ARBA00022801"/>
    </source>
</evidence>
<dbReference type="InterPro" id="IPR050272">
    <property type="entry name" value="Isochorismatase-like_hydrls"/>
</dbReference>